<keyword evidence="3" id="KW-1133">Transmembrane helix</keyword>
<keyword evidence="5" id="KW-0456">Lyase</keyword>
<reference evidence="7" key="2">
    <citation type="journal article" date="2021" name="PeerJ">
        <title>Extensive microbial diversity within the chicken gut microbiome revealed by metagenomics and culture.</title>
        <authorList>
            <person name="Gilroy R."/>
            <person name="Ravi A."/>
            <person name="Getino M."/>
            <person name="Pursley I."/>
            <person name="Horton D.L."/>
            <person name="Alikhan N.F."/>
            <person name="Baker D."/>
            <person name="Gharbi K."/>
            <person name="Hall N."/>
            <person name="Watson M."/>
            <person name="Adriaenssens E.M."/>
            <person name="Foster-Nyarko E."/>
            <person name="Jarju S."/>
            <person name="Secka A."/>
            <person name="Antonio M."/>
            <person name="Oren A."/>
            <person name="Chaudhuri R.R."/>
            <person name="La Ragione R."/>
            <person name="Hildebrand F."/>
            <person name="Pallen M.J."/>
        </authorList>
    </citation>
    <scope>NUCLEOTIDE SEQUENCE</scope>
    <source>
        <strain evidence="7">2830</strain>
    </source>
</reference>
<feature type="non-terminal residue" evidence="7">
    <location>
        <position position="1"/>
    </location>
</feature>
<dbReference type="Pfam" id="PF02618">
    <property type="entry name" value="YceG"/>
    <property type="match status" value="1"/>
</dbReference>
<sequence length="68" mass="7474">HLEIDDPYNTYLYEGLPPGPICSPGAACIDAALNPAETEYYYYRTKNDGSGEHNFAKTFAEHQAYGAA</sequence>
<keyword evidence="2" id="KW-0812">Transmembrane</keyword>
<keyword evidence="1" id="KW-1003">Cell membrane</keyword>
<comment type="caution">
    <text evidence="7">The sequence shown here is derived from an EMBL/GenBank/DDBJ whole genome shotgun (WGS) entry which is preliminary data.</text>
</comment>
<gene>
    <name evidence="7" type="ORF">IAB00_01070</name>
</gene>
<evidence type="ECO:0000256" key="1">
    <source>
        <dbReference type="ARBA" id="ARBA00022475"/>
    </source>
</evidence>
<accession>A0A9D1HIQ2</accession>
<evidence type="ECO:0000256" key="4">
    <source>
        <dbReference type="ARBA" id="ARBA00023136"/>
    </source>
</evidence>
<evidence type="ECO:0000256" key="2">
    <source>
        <dbReference type="ARBA" id="ARBA00022692"/>
    </source>
</evidence>
<protein>
    <submittedName>
        <fullName evidence="7">Endolytic transglycosylase MltG</fullName>
    </submittedName>
</protein>
<evidence type="ECO:0000256" key="6">
    <source>
        <dbReference type="ARBA" id="ARBA00023316"/>
    </source>
</evidence>
<keyword evidence="6" id="KW-0961">Cell wall biogenesis/degradation</keyword>
<proteinExistence type="predicted"/>
<evidence type="ECO:0000313" key="7">
    <source>
        <dbReference type="EMBL" id="HIU09837.1"/>
    </source>
</evidence>
<dbReference type="Proteomes" id="UP000824124">
    <property type="component" value="Unassembled WGS sequence"/>
</dbReference>
<dbReference type="AlphaFoldDB" id="A0A9D1HIQ2"/>
<dbReference type="PANTHER" id="PTHR30518:SF2">
    <property type="entry name" value="ENDOLYTIC MUREIN TRANSGLYCOSYLASE"/>
    <property type="match status" value="1"/>
</dbReference>
<dbReference type="GO" id="GO:0016829">
    <property type="term" value="F:lyase activity"/>
    <property type="evidence" value="ECO:0007669"/>
    <property type="project" value="UniProtKB-KW"/>
</dbReference>
<evidence type="ECO:0000256" key="5">
    <source>
        <dbReference type="ARBA" id="ARBA00023239"/>
    </source>
</evidence>
<name>A0A9D1HIQ2_9FIRM</name>
<evidence type="ECO:0000256" key="3">
    <source>
        <dbReference type="ARBA" id="ARBA00022989"/>
    </source>
</evidence>
<keyword evidence="4" id="KW-0472">Membrane</keyword>
<organism evidence="7 8">
    <name type="scientific">Candidatus Avidehalobacter gallistercoris</name>
    <dbReference type="NCBI Taxonomy" id="2840694"/>
    <lineage>
        <taxon>Bacteria</taxon>
        <taxon>Bacillati</taxon>
        <taxon>Bacillota</taxon>
        <taxon>Clostridia</taxon>
        <taxon>Eubacteriales</taxon>
        <taxon>Peptococcaceae</taxon>
        <taxon>Peptococcaceae incertae sedis</taxon>
        <taxon>Candidatus Avidehalobacter</taxon>
    </lineage>
</organism>
<dbReference type="GO" id="GO:0071555">
    <property type="term" value="P:cell wall organization"/>
    <property type="evidence" value="ECO:0007669"/>
    <property type="project" value="UniProtKB-KW"/>
</dbReference>
<dbReference type="PANTHER" id="PTHR30518">
    <property type="entry name" value="ENDOLYTIC MUREIN TRANSGLYCOSYLASE"/>
    <property type="match status" value="1"/>
</dbReference>
<dbReference type="EMBL" id="DVMH01000007">
    <property type="protein sequence ID" value="HIU09837.1"/>
    <property type="molecule type" value="Genomic_DNA"/>
</dbReference>
<reference evidence="7" key="1">
    <citation type="submission" date="2020-10" db="EMBL/GenBank/DDBJ databases">
        <authorList>
            <person name="Gilroy R."/>
        </authorList>
    </citation>
    <scope>NUCLEOTIDE SEQUENCE</scope>
    <source>
        <strain evidence="7">2830</strain>
    </source>
</reference>
<dbReference type="InterPro" id="IPR003770">
    <property type="entry name" value="MLTG-like"/>
</dbReference>
<evidence type="ECO:0000313" key="8">
    <source>
        <dbReference type="Proteomes" id="UP000824124"/>
    </source>
</evidence>